<dbReference type="InterPro" id="IPR010982">
    <property type="entry name" value="Lambda_DNA-bd_dom_sf"/>
</dbReference>
<dbReference type="PANTHER" id="PTHR37301">
    <property type="entry name" value="DNA-BINDING PROTEIN-RELATED"/>
    <property type="match status" value="1"/>
</dbReference>
<dbReference type="EMBL" id="CP029479">
    <property type="protein sequence ID" value="AWM76298.1"/>
    <property type="molecule type" value="Genomic_DNA"/>
</dbReference>
<dbReference type="Pfam" id="PF13443">
    <property type="entry name" value="HTH_26"/>
    <property type="match status" value="1"/>
</dbReference>
<accession>A0A2Z3HXQ4</accession>
<dbReference type="OrthoDB" id="9805309at2"/>
<dbReference type="InterPro" id="IPR001387">
    <property type="entry name" value="Cro/C1-type_HTH"/>
</dbReference>
<reference evidence="3" key="1">
    <citation type="submission" date="2018-05" db="EMBL/GenBank/DDBJ databases">
        <title>Genome sequencing of Phenylobacterium sp. HYN0004.</title>
        <authorList>
            <person name="Yi H."/>
            <person name="Baek C."/>
        </authorList>
    </citation>
    <scope>NUCLEOTIDE SEQUENCE [LARGE SCALE GENOMIC DNA]</scope>
    <source>
        <strain evidence="3">HYN0004</strain>
    </source>
</reference>
<dbReference type="SUPFAM" id="SSF47413">
    <property type="entry name" value="lambda repressor-like DNA-binding domains"/>
    <property type="match status" value="1"/>
</dbReference>
<evidence type="ECO:0000313" key="3">
    <source>
        <dbReference type="Proteomes" id="UP000247763"/>
    </source>
</evidence>
<evidence type="ECO:0000259" key="1">
    <source>
        <dbReference type="Pfam" id="PF13443"/>
    </source>
</evidence>
<name>A0A2Z3HXQ4_9CAUL</name>
<dbReference type="RefSeq" id="WP_110448867.1">
    <property type="nucleotide sequence ID" value="NZ_CP029479.1"/>
</dbReference>
<dbReference type="Gene3D" id="1.10.260.40">
    <property type="entry name" value="lambda repressor-like DNA-binding domains"/>
    <property type="match status" value="1"/>
</dbReference>
<feature type="domain" description="HTH cro/C1-type" evidence="1">
    <location>
        <begin position="6"/>
        <end position="67"/>
    </location>
</feature>
<dbReference type="Proteomes" id="UP000247763">
    <property type="component" value="Chromosome"/>
</dbReference>
<dbReference type="AlphaFoldDB" id="A0A2Z3HXQ4"/>
<dbReference type="GO" id="GO:0003677">
    <property type="term" value="F:DNA binding"/>
    <property type="evidence" value="ECO:0007669"/>
    <property type="project" value="InterPro"/>
</dbReference>
<evidence type="ECO:0000313" key="2">
    <source>
        <dbReference type="EMBL" id="AWM76298.1"/>
    </source>
</evidence>
<dbReference type="PANTHER" id="PTHR37301:SF1">
    <property type="entry name" value="DNA-BINDING PROTEIN"/>
    <property type="match status" value="1"/>
</dbReference>
<dbReference type="KEGG" id="phb:HYN04_00115"/>
<proteinExistence type="predicted"/>
<sequence>MPVRFHLDRLLVERRMSLVELADRTGLSAANLAILKAGDAQALRFSTLEALCRELACQPGDILTWEP</sequence>
<keyword evidence="3" id="KW-1185">Reference proteome</keyword>
<protein>
    <submittedName>
        <fullName evidence="2">Transcriptional regulator</fullName>
    </submittedName>
</protein>
<organism evidence="2 3">
    <name type="scientific">Phenylobacterium parvum</name>
    <dbReference type="NCBI Taxonomy" id="2201350"/>
    <lineage>
        <taxon>Bacteria</taxon>
        <taxon>Pseudomonadati</taxon>
        <taxon>Pseudomonadota</taxon>
        <taxon>Alphaproteobacteria</taxon>
        <taxon>Caulobacterales</taxon>
        <taxon>Caulobacteraceae</taxon>
        <taxon>Phenylobacterium</taxon>
    </lineage>
</organism>
<gene>
    <name evidence="2" type="ORF">HYN04_00115</name>
</gene>